<evidence type="ECO:0000256" key="1">
    <source>
        <dbReference type="ARBA" id="ARBA00034078"/>
    </source>
</evidence>
<dbReference type="Pfam" id="PF22543">
    <property type="entry name" value="Rieske_4"/>
    <property type="match status" value="1"/>
</dbReference>
<comment type="cofactor">
    <cofactor evidence="1">
        <name>[2Fe-2S] cluster</name>
        <dbReference type="ChEBI" id="CHEBI:190135"/>
    </cofactor>
</comment>
<evidence type="ECO:0000259" key="3">
    <source>
        <dbReference type="Pfam" id="PF22543"/>
    </source>
</evidence>
<dbReference type="Gene3D" id="2.102.10.10">
    <property type="entry name" value="Rieske [2Fe-2S] iron-sulphur domain"/>
    <property type="match status" value="1"/>
</dbReference>
<dbReference type="InterPro" id="IPR054716">
    <property type="entry name" value="Sol_Rieske_ferrdox_dom"/>
</dbReference>
<dbReference type="KEGG" id="bpg:Bathy03g03950"/>
<dbReference type="InterPro" id="IPR036922">
    <property type="entry name" value="Rieske_2Fe-2S_sf"/>
</dbReference>
<dbReference type="GO" id="GO:0051537">
    <property type="term" value="F:2 iron, 2 sulfur cluster binding"/>
    <property type="evidence" value="ECO:0007669"/>
    <property type="project" value="InterPro"/>
</dbReference>
<organism evidence="4 5">
    <name type="scientific">Bathycoccus prasinos</name>
    <dbReference type="NCBI Taxonomy" id="41875"/>
    <lineage>
        <taxon>Eukaryota</taxon>
        <taxon>Viridiplantae</taxon>
        <taxon>Chlorophyta</taxon>
        <taxon>Mamiellophyceae</taxon>
        <taxon>Mamiellales</taxon>
        <taxon>Bathycoccaceae</taxon>
        <taxon>Bathycoccus</taxon>
    </lineage>
</organism>
<dbReference type="SUPFAM" id="SSF50022">
    <property type="entry name" value="ISP domain"/>
    <property type="match status" value="1"/>
</dbReference>
<dbReference type="AlphaFoldDB" id="K8ECE2"/>
<dbReference type="Proteomes" id="UP000198341">
    <property type="component" value="Chromosome 3"/>
</dbReference>
<dbReference type="PANTHER" id="PTHR21496">
    <property type="entry name" value="FERREDOXIN-RELATED"/>
    <property type="match status" value="1"/>
</dbReference>
<protein>
    <recommendedName>
        <fullName evidence="3">Soluble Rieske-type ferredoxin domain-containing protein</fullName>
    </recommendedName>
</protein>
<feature type="region of interest" description="Disordered" evidence="2">
    <location>
        <begin position="215"/>
        <end position="240"/>
    </location>
</feature>
<reference evidence="4 5" key="1">
    <citation type="submission" date="2011-10" db="EMBL/GenBank/DDBJ databases">
        <authorList>
            <person name="Genoscope - CEA"/>
        </authorList>
    </citation>
    <scope>NUCLEOTIDE SEQUENCE [LARGE SCALE GENOMIC DNA]</scope>
    <source>
        <strain evidence="4 5">RCC 1105</strain>
    </source>
</reference>
<proteinExistence type="predicted"/>
<accession>K8ECE2</accession>
<dbReference type="RefSeq" id="XP_007514189.1">
    <property type="nucleotide sequence ID" value="XM_007514127.1"/>
</dbReference>
<feature type="domain" description="Soluble Rieske-type ferredoxin" evidence="3">
    <location>
        <begin position="77"/>
        <end position="182"/>
    </location>
</feature>
<keyword evidence="5" id="KW-1185">Reference proteome</keyword>
<gene>
    <name evidence="4" type="ORF">Bathy03g03950</name>
</gene>
<dbReference type="EMBL" id="FO082276">
    <property type="protein sequence ID" value="CCO15626.1"/>
    <property type="molecule type" value="Genomic_DNA"/>
</dbReference>
<name>K8ECE2_9CHLO</name>
<evidence type="ECO:0000313" key="4">
    <source>
        <dbReference type="EMBL" id="CCO15626.1"/>
    </source>
</evidence>
<evidence type="ECO:0000313" key="5">
    <source>
        <dbReference type="Proteomes" id="UP000198341"/>
    </source>
</evidence>
<evidence type="ECO:0000256" key="2">
    <source>
        <dbReference type="SAM" id="MobiDB-lite"/>
    </source>
</evidence>
<sequence length="317" mass="35723">MNKMEDQREDSVVVVPKDDDTNWHFAGTTVHPFVRNTNHRMQLEIENRFVVLMVNPFSPSKKAEKKDDDENDDKDDVQHHHQQFLCFDATCYHMGAPLLHADIEDDVCSGNSFGSASNCSDASSSSSCVIVCPWHHYKIDVGKSGERVYFDAFTKERKTVARRQRTHEVKVDREENVWVKLNRESERYESDRYAFKQPLRSTRGKTNEHQFRAFKSSGDAFTSSSSKKKKSAMKEREEGKSLLGRMVGKSMSGGDGVAPWAISKEAGGGLPPLPARGILKKSSFGTSSSSKAESECIVKEEVFEDAIEEERVVADDE</sequence>
<dbReference type="OrthoDB" id="426882at2759"/>
<dbReference type="PANTHER" id="PTHR21496:SF0">
    <property type="entry name" value="RIESKE DOMAIN-CONTAINING PROTEIN"/>
    <property type="match status" value="1"/>
</dbReference>
<dbReference type="GeneID" id="19016932"/>